<evidence type="ECO:0000313" key="2">
    <source>
        <dbReference type="Proteomes" id="UP000240811"/>
    </source>
</evidence>
<sequence>MNKEEQIDIFEEHYMSRYVPSSKVLRSLEKILDDIVTGGRKSEIYFDQILYEDITEILEEDMLKSYNDFLFLNGLKASDLPDFYELIEFTKEEADYIIDRIIENRLKIEVKFA</sequence>
<gene>
    <name evidence="1" type="ORF">C4617_04500</name>
</gene>
<accession>A0A2T4VWY1</accession>
<comment type="caution">
    <text evidence="1">The sequence shown here is derived from an EMBL/GenBank/DDBJ whole genome shotgun (WGS) entry which is preliminary data.</text>
</comment>
<dbReference type="AlphaFoldDB" id="A0A2T4VWY1"/>
<proteinExistence type="predicted"/>
<evidence type="ECO:0000313" key="1">
    <source>
        <dbReference type="EMBL" id="PTL86270.1"/>
    </source>
</evidence>
<protein>
    <submittedName>
        <fullName evidence="1">Uncharacterized protein</fullName>
    </submittedName>
</protein>
<dbReference type="EMBL" id="PSQJ01000005">
    <property type="protein sequence ID" value="PTL86270.1"/>
    <property type="molecule type" value="Genomic_DNA"/>
</dbReference>
<name>A0A2T4VWY1_9HYPH</name>
<organism evidence="1 2">
    <name type="scientific">Candidatus Liberibacter europaeus</name>
    <dbReference type="NCBI Taxonomy" id="744859"/>
    <lineage>
        <taxon>Bacteria</taxon>
        <taxon>Pseudomonadati</taxon>
        <taxon>Pseudomonadota</taxon>
        <taxon>Alphaproteobacteria</taxon>
        <taxon>Hyphomicrobiales</taxon>
        <taxon>Rhizobiaceae</taxon>
        <taxon>Liberibacter</taxon>
    </lineage>
</organism>
<dbReference type="Proteomes" id="UP000240811">
    <property type="component" value="Unassembled WGS sequence"/>
</dbReference>
<reference evidence="2" key="1">
    <citation type="submission" date="2018-02" db="EMBL/GenBank/DDBJ databases">
        <title>Genome sequence of Candidatus Liberibacter europaeus.</title>
        <authorList>
            <person name="Frampton R.A."/>
            <person name="Thompson S.M."/>
            <person name="David C."/>
            <person name="Addison S.M."/>
            <person name="Smith G.R."/>
        </authorList>
    </citation>
    <scope>NUCLEOTIDE SEQUENCE [LARGE SCALE GENOMIC DNA]</scope>
</reference>